<proteinExistence type="predicted"/>
<keyword evidence="1" id="KW-0812">Transmembrane</keyword>
<evidence type="ECO:0008006" key="4">
    <source>
        <dbReference type="Google" id="ProtNLM"/>
    </source>
</evidence>
<accession>A0A0V0QR84</accession>
<keyword evidence="3" id="KW-1185">Reference proteome</keyword>
<dbReference type="AlphaFoldDB" id="A0A0V0QR84"/>
<evidence type="ECO:0000313" key="2">
    <source>
        <dbReference type="EMBL" id="KRX04777.1"/>
    </source>
</evidence>
<organism evidence="2 3">
    <name type="scientific">Pseudocohnilembus persalinus</name>
    <name type="common">Ciliate</name>
    <dbReference type="NCBI Taxonomy" id="266149"/>
    <lineage>
        <taxon>Eukaryota</taxon>
        <taxon>Sar</taxon>
        <taxon>Alveolata</taxon>
        <taxon>Ciliophora</taxon>
        <taxon>Intramacronucleata</taxon>
        <taxon>Oligohymenophorea</taxon>
        <taxon>Scuticociliatia</taxon>
        <taxon>Philasterida</taxon>
        <taxon>Pseudocohnilembidae</taxon>
        <taxon>Pseudocohnilembus</taxon>
    </lineage>
</organism>
<dbReference type="Proteomes" id="UP000054937">
    <property type="component" value="Unassembled WGS sequence"/>
</dbReference>
<dbReference type="EMBL" id="LDAU01000110">
    <property type="protein sequence ID" value="KRX04777.1"/>
    <property type="molecule type" value="Genomic_DNA"/>
</dbReference>
<evidence type="ECO:0000256" key="1">
    <source>
        <dbReference type="SAM" id="Phobius"/>
    </source>
</evidence>
<comment type="caution">
    <text evidence="2">The sequence shown here is derived from an EMBL/GenBank/DDBJ whole genome shotgun (WGS) entry which is preliminary data.</text>
</comment>
<reference evidence="2 3" key="1">
    <citation type="journal article" date="2015" name="Sci. Rep.">
        <title>Genome of the facultative scuticociliatosis pathogen Pseudocohnilembus persalinus provides insight into its virulence through horizontal gene transfer.</title>
        <authorList>
            <person name="Xiong J."/>
            <person name="Wang G."/>
            <person name="Cheng J."/>
            <person name="Tian M."/>
            <person name="Pan X."/>
            <person name="Warren A."/>
            <person name="Jiang C."/>
            <person name="Yuan D."/>
            <person name="Miao W."/>
        </authorList>
    </citation>
    <scope>NUCLEOTIDE SEQUENCE [LARGE SCALE GENOMIC DNA]</scope>
    <source>
        <strain evidence="2">36N120E</strain>
    </source>
</reference>
<keyword evidence="1" id="KW-0472">Membrane</keyword>
<keyword evidence="1" id="KW-1133">Transmembrane helix</keyword>
<gene>
    <name evidence="2" type="ORF">PPERSA_06411</name>
</gene>
<protein>
    <recommendedName>
        <fullName evidence="4">Transmembrane protein</fullName>
    </recommendedName>
</protein>
<evidence type="ECO:0000313" key="3">
    <source>
        <dbReference type="Proteomes" id="UP000054937"/>
    </source>
</evidence>
<dbReference type="InParanoid" id="A0A0V0QR84"/>
<feature type="transmembrane region" description="Helical" evidence="1">
    <location>
        <begin position="88"/>
        <end position="113"/>
    </location>
</feature>
<name>A0A0V0QR84_PSEPJ</name>
<sequence length="130" mass="15137">MTQLPESFIGQNLEQSENLSYGSNIYVSQKIKNFNPSTNSLTASRKSTGIRSHYTEISDPMLKEYQENQIEFEEKEKNEKEYRKKKDIIIFIVLLFFVATFTVLVYKIVGLIFPKDNSQPPPKPNNYFSL</sequence>